<keyword evidence="3" id="KW-1185">Reference proteome</keyword>
<feature type="transmembrane region" description="Helical" evidence="1">
    <location>
        <begin position="22"/>
        <end position="41"/>
    </location>
</feature>
<evidence type="ECO:0000313" key="3">
    <source>
        <dbReference type="Proteomes" id="UP000240728"/>
    </source>
</evidence>
<evidence type="ECO:0000313" key="2">
    <source>
        <dbReference type="EMBL" id="PSX45506.1"/>
    </source>
</evidence>
<keyword evidence="1" id="KW-0812">Transmembrane</keyword>
<comment type="caution">
    <text evidence="2">The sequence shown here is derived from an EMBL/GenBank/DDBJ whole genome shotgun (WGS) entry which is preliminary data.</text>
</comment>
<proteinExistence type="predicted"/>
<dbReference type="EMBL" id="PYOZ01000004">
    <property type="protein sequence ID" value="PSX45506.1"/>
    <property type="molecule type" value="Genomic_DNA"/>
</dbReference>
<name>A0AAX0YY43_9GAMM</name>
<keyword evidence="1" id="KW-0472">Membrane</keyword>
<dbReference type="AlphaFoldDB" id="A0AAX0YY43"/>
<reference evidence="2 3" key="1">
    <citation type="submission" date="2018-01" db="EMBL/GenBank/DDBJ databases">
        <title>Whole genome sequencing of Histamine producing bacteria.</title>
        <authorList>
            <person name="Butler K."/>
        </authorList>
    </citation>
    <scope>NUCLEOTIDE SEQUENCE [LARGE SCALE GENOMIC DNA]</scope>
    <source>
        <strain evidence="2 3">A1-4</strain>
    </source>
</reference>
<keyword evidence="1" id="KW-1133">Transmembrane helix</keyword>
<sequence>MCFDTHLAQFLMFDFWDKRADIFMMIIAFVALTFTIIQLWISRRESRRTTAYSAYQEYLKLCFENHELSYGDESVIRNNKGEINPQYPWFISHMLFTFEQILETDKNDKEWKIAITSQLENHKWYLKKSDSVKRLEWNSKLRCILIDVLK</sequence>
<dbReference type="Proteomes" id="UP000240728">
    <property type="component" value="Unassembled WGS sequence"/>
</dbReference>
<evidence type="ECO:0000256" key="1">
    <source>
        <dbReference type="SAM" id="Phobius"/>
    </source>
</evidence>
<accession>A0AAX0YY43</accession>
<evidence type="ECO:0008006" key="4">
    <source>
        <dbReference type="Google" id="ProtNLM"/>
    </source>
</evidence>
<gene>
    <name evidence="2" type="ORF">C0W53_07940</name>
</gene>
<organism evidence="2 3">
    <name type="scientific">Photobacterium kishitanii</name>
    <dbReference type="NCBI Taxonomy" id="318456"/>
    <lineage>
        <taxon>Bacteria</taxon>
        <taxon>Pseudomonadati</taxon>
        <taxon>Pseudomonadota</taxon>
        <taxon>Gammaproteobacteria</taxon>
        <taxon>Vibrionales</taxon>
        <taxon>Vibrionaceae</taxon>
        <taxon>Photobacterium</taxon>
    </lineage>
</organism>
<protein>
    <recommendedName>
        <fullName evidence="4">DUF4760 domain-containing protein</fullName>
    </recommendedName>
</protein>